<evidence type="ECO:0000313" key="2">
    <source>
        <dbReference type="Proteomes" id="UP000001399"/>
    </source>
</evidence>
<dbReference type="AlphaFoldDB" id="E3HZA8"/>
<dbReference type="HOGENOM" id="CLU_088941_0_1_5"/>
<sequence length="254" mass="28679">MTPLWIDDAYRELEYLKKPEFRAVPQALAFESKTMIQRWFSCLGLILCALAAQTALGRAHPHVWVTMHTEVQLGQNGEVVALRHKWTFDQFYTSFAVEGMDTNGDGVYSEEELKPLAQTNVEALKEFEYFTYAFVGKTKAALKEPTTDYRLEYKDDLLTLYFTLPLEKPVPRDELKDFNFSIYDPGMYVSLTFSKDDPVKLAAPAGATPSPCTPHVGDRAVGQEKKLSQLGENIDPASNLGSQFAERVTFRCTP</sequence>
<dbReference type="EMBL" id="CP002292">
    <property type="protein sequence ID" value="ADP69854.1"/>
    <property type="molecule type" value="Genomic_DNA"/>
</dbReference>
<proteinExistence type="predicted"/>
<gene>
    <name evidence="1" type="ordered locus">Rvan_0575</name>
</gene>
<organism evidence="1 2">
    <name type="scientific">Rhodomicrobium vannielii (strain ATCC 17100 / DSM 162 / LMG 4299 / NCIMB 10020 / ATH 3.1.1)</name>
    <dbReference type="NCBI Taxonomy" id="648757"/>
    <lineage>
        <taxon>Bacteria</taxon>
        <taxon>Pseudomonadati</taxon>
        <taxon>Pseudomonadota</taxon>
        <taxon>Alphaproteobacteria</taxon>
        <taxon>Hyphomicrobiales</taxon>
        <taxon>Hyphomicrobiaceae</taxon>
        <taxon>Rhodomicrobium</taxon>
    </lineage>
</organism>
<dbReference type="eggNOG" id="COG3683">
    <property type="taxonomic scope" value="Bacteria"/>
</dbReference>
<reference evidence="2" key="1">
    <citation type="journal article" date="2011" name="J. Bacteriol.">
        <title>Genome sequences of eight morphologically diverse alphaproteobacteria.</title>
        <authorList>
            <consortium name="US DOE Joint Genome Institute"/>
            <person name="Brown P.J."/>
            <person name="Kysela D.T."/>
            <person name="Buechlein A."/>
            <person name="Hemmerich C."/>
            <person name="Brun Y.V."/>
        </authorList>
    </citation>
    <scope>NUCLEOTIDE SEQUENCE [LARGE SCALE GENOMIC DNA]</scope>
    <source>
        <strain evidence="2">ATCC 17100 / ATH 3.1.1 / DSM 162 / LMG 4299</strain>
    </source>
</reference>
<dbReference type="Pfam" id="PF06226">
    <property type="entry name" value="DUF1007"/>
    <property type="match status" value="1"/>
</dbReference>
<accession>E3HZA8</accession>
<name>E3HZA8_RHOVT</name>
<dbReference type="Proteomes" id="UP000001399">
    <property type="component" value="Chromosome"/>
</dbReference>
<protein>
    <submittedName>
        <fullName evidence="1">Uncharacterized protein</fullName>
    </submittedName>
</protein>
<keyword evidence="2" id="KW-1185">Reference proteome</keyword>
<evidence type="ECO:0000313" key="1">
    <source>
        <dbReference type="EMBL" id="ADP69854.1"/>
    </source>
</evidence>
<dbReference type="InterPro" id="IPR010412">
    <property type="entry name" value="DUF1007"/>
</dbReference>
<dbReference type="STRING" id="648757.Rvan_0575"/>
<dbReference type="KEGG" id="rva:Rvan_0575"/>